<keyword evidence="2" id="KW-1185">Reference proteome</keyword>
<gene>
    <name evidence="1" type="ORF">BV22DRAFT_1034312</name>
</gene>
<evidence type="ECO:0000313" key="2">
    <source>
        <dbReference type="Proteomes" id="UP000790709"/>
    </source>
</evidence>
<proteinExistence type="predicted"/>
<protein>
    <submittedName>
        <fullName evidence="1">Uncharacterized protein</fullName>
    </submittedName>
</protein>
<name>A0ACB8BIR6_9AGAM</name>
<dbReference type="Proteomes" id="UP000790709">
    <property type="component" value="Unassembled WGS sequence"/>
</dbReference>
<dbReference type="EMBL" id="MU266407">
    <property type="protein sequence ID" value="KAH7925204.1"/>
    <property type="molecule type" value="Genomic_DNA"/>
</dbReference>
<evidence type="ECO:0000313" key="1">
    <source>
        <dbReference type="EMBL" id="KAH7925204.1"/>
    </source>
</evidence>
<organism evidence="1 2">
    <name type="scientific">Leucogyrophana mollusca</name>
    <dbReference type="NCBI Taxonomy" id="85980"/>
    <lineage>
        <taxon>Eukaryota</taxon>
        <taxon>Fungi</taxon>
        <taxon>Dikarya</taxon>
        <taxon>Basidiomycota</taxon>
        <taxon>Agaricomycotina</taxon>
        <taxon>Agaricomycetes</taxon>
        <taxon>Agaricomycetidae</taxon>
        <taxon>Boletales</taxon>
        <taxon>Boletales incertae sedis</taxon>
        <taxon>Leucogyrophana</taxon>
    </lineage>
</organism>
<reference evidence="1" key="1">
    <citation type="journal article" date="2021" name="New Phytol.">
        <title>Evolutionary innovations through gain and loss of genes in the ectomycorrhizal Boletales.</title>
        <authorList>
            <person name="Wu G."/>
            <person name="Miyauchi S."/>
            <person name="Morin E."/>
            <person name="Kuo A."/>
            <person name="Drula E."/>
            <person name="Varga T."/>
            <person name="Kohler A."/>
            <person name="Feng B."/>
            <person name="Cao Y."/>
            <person name="Lipzen A."/>
            <person name="Daum C."/>
            <person name="Hundley H."/>
            <person name="Pangilinan J."/>
            <person name="Johnson J."/>
            <person name="Barry K."/>
            <person name="LaButti K."/>
            <person name="Ng V."/>
            <person name="Ahrendt S."/>
            <person name="Min B."/>
            <person name="Choi I.G."/>
            <person name="Park H."/>
            <person name="Plett J.M."/>
            <person name="Magnuson J."/>
            <person name="Spatafora J.W."/>
            <person name="Nagy L.G."/>
            <person name="Henrissat B."/>
            <person name="Grigoriev I.V."/>
            <person name="Yang Z.L."/>
            <person name="Xu J."/>
            <person name="Martin F.M."/>
        </authorList>
    </citation>
    <scope>NUCLEOTIDE SEQUENCE</scope>
    <source>
        <strain evidence="1">KUC20120723A-06</strain>
    </source>
</reference>
<accession>A0ACB8BIR6</accession>
<comment type="caution">
    <text evidence="1">The sequence shown here is derived from an EMBL/GenBank/DDBJ whole genome shotgun (WGS) entry which is preliminary data.</text>
</comment>
<sequence length="549" mass="62337">MGRDSSSTAASIPHLDYLQASPVRGQLEPHDDAARSGWRFLQCTDTPNQLKVLLPPRTAQLYSQLLKAESSELAKAREASWERLLNIRHLKDRMIRKCQRLAYAYSASRYGVTTPFVTLHAPADFRLKEMEKWIRREEAQRDGEGSTRRRASSVDAGPRNSFCCSRCANMVPHNHASTSRRSSIHSTHSRLSSTAERISHKTAAPTRRSPSRASKRFHHNESKPSPVGSSIVLHESTSHESETHLHQSTVHESSIHESAVHESSIREHATHESSTLESSTRDSKILRRRSYESNTQEGQYREIKRTIHAIPEDPHENSIDHSTRSVADHNEVDLAAALSATSPEPLPHPFRGSASAVFSEICDSPVDAPEIYPTEDERDADASPPSEDDLPNRDGDCPQRPAMARRRSSLKRNNTDLRLSMNYSAKTVSWAMDRDWSEQMMKYEAAAGEVENADIEWDQMRAKYQEELAGMKTLRRNVTQTLQRLRAETEKLLREDEVLRDQEDKLRMGYEQLEHKHGQYRAKVNAVLQETRQVLTLCGTKRDDELQGS</sequence>